<dbReference type="GO" id="GO:0005524">
    <property type="term" value="F:ATP binding"/>
    <property type="evidence" value="ECO:0007669"/>
    <property type="project" value="UniProtKB-KW"/>
</dbReference>
<evidence type="ECO:0000256" key="10">
    <source>
        <dbReference type="ARBA" id="ARBA00047899"/>
    </source>
</evidence>
<dbReference type="Gene3D" id="3.30.310.200">
    <property type="match status" value="1"/>
</dbReference>
<dbReference type="Gene3D" id="3.40.50.300">
    <property type="entry name" value="P-loop containing nucleotide triphosphate hydrolases"/>
    <property type="match status" value="1"/>
</dbReference>
<dbReference type="EMBL" id="QHKI01000018">
    <property type="protein sequence ID" value="RSM83859.1"/>
    <property type="molecule type" value="Genomic_DNA"/>
</dbReference>
<evidence type="ECO:0000313" key="14">
    <source>
        <dbReference type="Proteomes" id="UP000287547"/>
    </source>
</evidence>
<keyword evidence="3" id="KW-0433">Leucine-rich repeat</keyword>
<dbReference type="Gene3D" id="3.30.70.1390">
    <property type="entry name" value="ROC domain from the Parkinson's disease-associated leucine-rich repeat kinase 2"/>
    <property type="match status" value="1"/>
</dbReference>
<dbReference type="InterPro" id="IPR032171">
    <property type="entry name" value="COR-A"/>
</dbReference>
<name>A0A428Z7S9_KIBAR</name>
<organism evidence="13 14">
    <name type="scientific">Kibdelosporangium aridum</name>
    <dbReference type="NCBI Taxonomy" id="2030"/>
    <lineage>
        <taxon>Bacteria</taxon>
        <taxon>Bacillati</taxon>
        <taxon>Actinomycetota</taxon>
        <taxon>Actinomycetes</taxon>
        <taxon>Pseudonocardiales</taxon>
        <taxon>Pseudonocardiaceae</taxon>
        <taxon>Kibdelosporangium</taxon>
    </lineage>
</organism>
<dbReference type="GO" id="GO:0004674">
    <property type="term" value="F:protein serine/threonine kinase activity"/>
    <property type="evidence" value="ECO:0007669"/>
    <property type="project" value="UniProtKB-KW"/>
</dbReference>
<dbReference type="SUPFAM" id="SSF52540">
    <property type="entry name" value="P-loop containing nucleoside triphosphate hydrolases"/>
    <property type="match status" value="1"/>
</dbReference>
<evidence type="ECO:0000256" key="5">
    <source>
        <dbReference type="ARBA" id="ARBA00022737"/>
    </source>
</evidence>
<dbReference type="RefSeq" id="WP_051793473.1">
    <property type="nucleotide sequence ID" value="NZ_QHKI01000018.1"/>
</dbReference>
<evidence type="ECO:0000256" key="8">
    <source>
        <dbReference type="ARBA" id="ARBA00022840"/>
    </source>
</evidence>
<dbReference type="PROSITE" id="PS51424">
    <property type="entry name" value="ROC"/>
    <property type="match status" value="1"/>
</dbReference>
<dbReference type="InterPro" id="IPR050216">
    <property type="entry name" value="LRR_domain-containing"/>
</dbReference>
<evidence type="ECO:0000259" key="12">
    <source>
        <dbReference type="PROSITE" id="PS51424"/>
    </source>
</evidence>
<dbReference type="PROSITE" id="PS51450">
    <property type="entry name" value="LRR"/>
    <property type="match status" value="1"/>
</dbReference>
<keyword evidence="5" id="KW-0677">Repeat</keyword>
<dbReference type="PRINTS" id="PR00449">
    <property type="entry name" value="RASTRNSFRMNG"/>
</dbReference>
<comment type="catalytic activity">
    <reaction evidence="11">
        <text>L-seryl-[protein] + ATP = O-phospho-L-seryl-[protein] + ADP + H(+)</text>
        <dbReference type="Rhea" id="RHEA:17989"/>
        <dbReference type="Rhea" id="RHEA-COMP:9863"/>
        <dbReference type="Rhea" id="RHEA-COMP:11604"/>
        <dbReference type="ChEBI" id="CHEBI:15378"/>
        <dbReference type="ChEBI" id="CHEBI:29999"/>
        <dbReference type="ChEBI" id="CHEBI:30616"/>
        <dbReference type="ChEBI" id="CHEBI:83421"/>
        <dbReference type="ChEBI" id="CHEBI:456216"/>
        <dbReference type="EC" id="2.7.11.1"/>
    </reaction>
</comment>
<dbReference type="Gene3D" id="3.80.10.10">
    <property type="entry name" value="Ribonuclease Inhibitor"/>
    <property type="match status" value="2"/>
</dbReference>
<dbReference type="Pfam" id="PF16095">
    <property type="entry name" value="COR-A"/>
    <property type="match status" value="1"/>
</dbReference>
<gene>
    <name evidence="13" type="ORF">DMH04_22090</name>
</gene>
<evidence type="ECO:0000256" key="9">
    <source>
        <dbReference type="ARBA" id="ARBA00023134"/>
    </source>
</evidence>
<dbReference type="EC" id="2.7.11.1" evidence="1"/>
<keyword evidence="6" id="KW-0547">Nucleotide-binding</keyword>
<evidence type="ECO:0000256" key="11">
    <source>
        <dbReference type="ARBA" id="ARBA00048679"/>
    </source>
</evidence>
<dbReference type="InterPro" id="IPR027417">
    <property type="entry name" value="P-loop_NTPase"/>
</dbReference>
<evidence type="ECO:0000256" key="3">
    <source>
        <dbReference type="ARBA" id="ARBA00022614"/>
    </source>
</evidence>
<dbReference type="AlphaFoldDB" id="A0A428Z7S9"/>
<evidence type="ECO:0000256" key="4">
    <source>
        <dbReference type="ARBA" id="ARBA00022679"/>
    </source>
</evidence>
<dbReference type="InterPro" id="IPR020859">
    <property type="entry name" value="ROC"/>
</dbReference>
<dbReference type="SUPFAM" id="SSF52058">
    <property type="entry name" value="L domain-like"/>
    <property type="match status" value="1"/>
</dbReference>
<dbReference type="PANTHER" id="PTHR48051">
    <property type="match status" value="1"/>
</dbReference>
<dbReference type="InterPro" id="IPR036388">
    <property type="entry name" value="WH-like_DNA-bd_sf"/>
</dbReference>
<accession>A0A428Z7S9</accession>
<evidence type="ECO:0000313" key="13">
    <source>
        <dbReference type="EMBL" id="RSM83859.1"/>
    </source>
</evidence>
<protein>
    <recommendedName>
        <fullName evidence="1">non-specific serine/threonine protein kinase</fullName>
        <ecNumber evidence="1">2.7.11.1</ecNumber>
    </recommendedName>
</protein>
<keyword evidence="7" id="KW-0418">Kinase</keyword>
<reference evidence="13 14" key="1">
    <citation type="submission" date="2018-05" db="EMBL/GenBank/DDBJ databases">
        <title>Evolution of GPA BGCs.</title>
        <authorList>
            <person name="Waglechner N."/>
            <person name="Wright G.D."/>
        </authorList>
    </citation>
    <scope>NUCLEOTIDE SEQUENCE [LARGE SCALE GENOMIC DNA]</scope>
    <source>
        <strain evidence="13 14">A82846</strain>
    </source>
</reference>
<dbReference type="InterPro" id="IPR001611">
    <property type="entry name" value="Leu-rich_rpt"/>
</dbReference>
<keyword evidence="9" id="KW-0342">GTP-binding</keyword>
<evidence type="ECO:0000256" key="2">
    <source>
        <dbReference type="ARBA" id="ARBA00022527"/>
    </source>
</evidence>
<proteinExistence type="predicted"/>
<keyword evidence="2" id="KW-0723">Serine/threonine-protein kinase</keyword>
<dbReference type="Proteomes" id="UP000287547">
    <property type="component" value="Unassembled WGS sequence"/>
</dbReference>
<dbReference type="PANTHER" id="PTHR48051:SF1">
    <property type="entry name" value="RAS SUPPRESSOR PROTEIN 1"/>
    <property type="match status" value="1"/>
</dbReference>
<keyword evidence="4" id="KW-0808">Transferase</keyword>
<comment type="catalytic activity">
    <reaction evidence="10">
        <text>L-threonyl-[protein] + ATP = O-phospho-L-threonyl-[protein] + ADP + H(+)</text>
        <dbReference type="Rhea" id="RHEA:46608"/>
        <dbReference type="Rhea" id="RHEA-COMP:11060"/>
        <dbReference type="Rhea" id="RHEA-COMP:11605"/>
        <dbReference type="ChEBI" id="CHEBI:15378"/>
        <dbReference type="ChEBI" id="CHEBI:30013"/>
        <dbReference type="ChEBI" id="CHEBI:30616"/>
        <dbReference type="ChEBI" id="CHEBI:61977"/>
        <dbReference type="ChEBI" id="CHEBI:456216"/>
        <dbReference type="EC" id="2.7.11.1"/>
    </reaction>
</comment>
<keyword evidence="8" id="KW-0067">ATP-binding</keyword>
<evidence type="ECO:0000256" key="7">
    <source>
        <dbReference type="ARBA" id="ARBA00022777"/>
    </source>
</evidence>
<dbReference type="Gene3D" id="1.10.10.10">
    <property type="entry name" value="Winged helix-like DNA-binding domain superfamily/Winged helix DNA-binding domain"/>
    <property type="match status" value="1"/>
</dbReference>
<comment type="caution">
    <text evidence="13">The sequence shown here is derived from an EMBL/GenBank/DDBJ whole genome shotgun (WGS) entry which is preliminary data.</text>
</comment>
<dbReference type="OrthoDB" id="498873at2"/>
<dbReference type="InterPro" id="IPR003591">
    <property type="entry name" value="Leu-rich_rpt_typical-subtyp"/>
</dbReference>
<dbReference type="Pfam" id="PF13855">
    <property type="entry name" value="LRR_8"/>
    <property type="match status" value="2"/>
</dbReference>
<feature type="domain" description="Roc" evidence="12">
    <location>
        <begin position="258"/>
        <end position="428"/>
    </location>
</feature>
<dbReference type="Pfam" id="PF08477">
    <property type="entry name" value="Roc"/>
    <property type="match status" value="1"/>
</dbReference>
<dbReference type="SMART" id="SM00364">
    <property type="entry name" value="LRR_BAC"/>
    <property type="match status" value="5"/>
</dbReference>
<dbReference type="GO" id="GO:0005737">
    <property type="term" value="C:cytoplasm"/>
    <property type="evidence" value="ECO:0007669"/>
    <property type="project" value="TreeGrafter"/>
</dbReference>
<dbReference type="InterPro" id="IPR032675">
    <property type="entry name" value="LRR_dom_sf"/>
</dbReference>
<evidence type="ECO:0000256" key="1">
    <source>
        <dbReference type="ARBA" id="ARBA00012513"/>
    </source>
</evidence>
<dbReference type="Pfam" id="PF25497">
    <property type="entry name" value="COR-B"/>
    <property type="match status" value="1"/>
</dbReference>
<sequence>MDEALRRIEEARNTDITVLHLHGLGLESLPPELFELTHITRLYLSDNALTDLPEELAELSNLTTLNLSGNPFGMLPTAVANLGRLSSLEIKNCGIMALPDSLQRLTKLHGLGAHGNGLVKIPEWISRLDQLSFLDLGGNRLHSLPTSFAGLTGLFHLTLSRNRFTEVPEVVFALRKLVILDLEENYLTAIPDAVSSLTSLETLGLRGNQISSLPSAIADLPRLTTLTPSRNPLVSPPPEVAAGGTDSVIAFLKARHAGVVPMWTSKLLVVGEGGVGKTSLVKALAGIEYNQDEPSTHGIRIENLPLPHPTQPAVEMQLNVWDFGGQEIYHATHQFFLTNRSLFLLVWNSRHGWEQGRLRYWLDIISAKAPESPIILVVTHTEDRPVDFPLDDLKLAYPQIVISVAVDNRTRQGVGTLRDLIAAEAAKLPLMGSEWPKTWFKAASALWESTENRVAPHDMWQMMSDAGVDDPVQQRYIAKALHELGDILYYSEDPELCDTVILQPEWVNRYISKVLDSTEVEAAQGLLTRTHLRELWRELDRGTSDHFLSMMDKYDLSYRVDGRPDDVSLVVERLSWNPPAYQDVWGGMAGKQEIRVLYRLNTMPPGIPTWFIARSHRFSISMHWRTGAVLKHGDQLALVRADAHRKTVELTVRGPSPAAFFSILDDGLNRTLERFPGLEIRREVPCRCEDECTELFNYDNLSNRLTKVPPKYTIECHRSGEDVDIRELLLGLAPSNRDVTAMSLDQIDRRLIRIESKVDENAEYNQRMFLRLQHIAQTQQETRCPSVFALVQLKKRNFELHLYCEEPGAWHRLPEPEGVYAIKQPYEWVRKFGPHLQRVLKVLKYTAPLAGPVLGITVDQLSQQLKADCDLMKELVSRAPETFRTETHRGDEIPSARAEHDADFRALEAMLLELDEKRVWGGLSRTTTPEGLTLYLCSEHRKAYLT</sequence>
<evidence type="ECO:0000256" key="6">
    <source>
        <dbReference type="ARBA" id="ARBA00022741"/>
    </source>
</evidence>
<dbReference type="SMART" id="SM00369">
    <property type="entry name" value="LRR_TYP"/>
    <property type="match status" value="6"/>
</dbReference>
<dbReference type="InterPro" id="IPR057263">
    <property type="entry name" value="COR-B"/>
</dbReference>